<evidence type="ECO:0000313" key="1">
    <source>
        <dbReference type="EMBL" id="CCV66697.1"/>
    </source>
</evidence>
<sequence length="204" mass="23698">MKRFFDIYKKFFFTLVMLFTLVSFGTLINSTEVYGNVPAEVGSETYFDNYQWLLMVQKWRDKNVVIKRSDSTVMTEVNKKYITSGDNATSVNQSVGYSYTARVGHQISAKVKTKIKVFELEAGYTFSAEVSQTYSATLNIPPKSMIVLYTYDKRVRNTRLTVDKTQQQYYLKNWVLGWHDDGYIGQSTEYVYEFDGVTFLFVQS</sequence>
<protein>
    <submittedName>
        <fullName evidence="1">Uncharacterized protein</fullName>
    </submittedName>
</protein>
<organism evidence="1 2">
    <name type="scientific">Acholeplasma brassicae</name>
    <dbReference type="NCBI Taxonomy" id="61635"/>
    <lineage>
        <taxon>Bacteria</taxon>
        <taxon>Bacillati</taxon>
        <taxon>Mycoplasmatota</taxon>
        <taxon>Mollicutes</taxon>
        <taxon>Acholeplasmatales</taxon>
        <taxon>Acholeplasmataceae</taxon>
        <taxon>Acholeplasma</taxon>
    </lineage>
</organism>
<dbReference type="RefSeq" id="WP_030005547.1">
    <property type="nucleotide sequence ID" value="NC_022549.1"/>
</dbReference>
<keyword evidence="2" id="KW-1185">Reference proteome</keyword>
<dbReference type="Proteomes" id="UP000032737">
    <property type="component" value="Chromosome"/>
</dbReference>
<reference evidence="1 2" key="1">
    <citation type="journal article" date="2013" name="J. Mol. Microbiol. Biotechnol.">
        <title>Analysis of the Complete Genomes of Acholeplasma brassicae , A. palmae and A. laidlawii and Their Comparison to the Obligate Parasites from ' Candidatus Phytoplasma'.</title>
        <authorList>
            <person name="Kube M."/>
            <person name="Siewert C."/>
            <person name="Migdoll A.M."/>
            <person name="Duduk B."/>
            <person name="Holz S."/>
            <person name="Rabus R."/>
            <person name="Seemuller E."/>
            <person name="Mitrovic J."/>
            <person name="Muller I."/>
            <person name="Buttner C."/>
            <person name="Reinhardt R."/>
        </authorList>
    </citation>
    <scope>NUCLEOTIDE SEQUENCE [LARGE SCALE GENOMIC DNA]</scope>
    <source>
        <strain evidence="2">0502</strain>
    </source>
</reference>
<dbReference type="STRING" id="61635.BN85316760"/>
<dbReference type="AlphaFoldDB" id="U4KQ79"/>
<dbReference type="EMBL" id="FO681348">
    <property type="protein sequence ID" value="CCV66697.1"/>
    <property type="molecule type" value="Genomic_DNA"/>
</dbReference>
<accession>U4KQ79</accession>
<dbReference type="SUPFAM" id="SSF56973">
    <property type="entry name" value="Aerolisin/ETX pore-forming domain"/>
    <property type="match status" value="1"/>
</dbReference>
<evidence type="ECO:0000313" key="2">
    <source>
        <dbReference type="Proteomes" id="UP000032737"/>
    </source>
</evidence>
<dbReference type="HOGENOM" id="CLU_1340805_0_0_14"/>
<dbReference type="KEGG" id="abra:BN85316760"/>
<name>U4KQ79_9MOLU</name>
<proteinExistence type="predicted"/>
<gene>
    <name evidence="1" type="ORF">BN85316760</name>
</gene>